<dbReference type="KEGG" id="wma:WM2015_245"/>
<dbReference type="InterPro" id="IPR025746">
    <property type="entry name" value="PilX_N_dom"/>
</dbReference>
<organism evidence="2 3">
    <name type="scientific">Wenzhouxiangella marina</name>
    <dbReference type="NCBI Taxonomy" id="1579979"/>
    <lineage>
        <taxon>Bacteria</taxon>
        <taxon>Pseudomonadati</taxon>
        <taxon>Pseudomonadota</taxon>
        <taxon>Gammaproteobacteria</taxon>
        <taxon>Chromatiales</taxon>
        <taxon>Wenzhouxiangellaceae</taxon>
        <taxon>Wenzhouxiangella</taxon>
    </lineage>
</organism>
<dbReference type="Proteomes" id="UP000066624">
    <property type="component" value="Chromosome"/>
</dbReference>
<evidence type="ECO:0000313" key="3">
    <source>
        <dbReference type="Proteomes" id="UP000066624"/>
    </source>
</evidence>
<proteinExistence type="predicted"/>
<sequence>MSRSIRLPLRQRGAALLVALMVLLVLTLVGLTSSNVSIMQERMASNVSEMNLAFQQAEATIREIEQAVTQLATGSGDLEVIPVWPEMGLKRFDCSMSVPDPALWNWNGDPPPPWREAPESGNDYMIVDLSDYEHNGLVYGSPCRPIGEQIPSGEYFLIVARGESPTGTAEAIAQTIFFWPQ</sequence>
<dbReference type="AlphaFoldDB" id="A0A0K0XSE6"/>
<name>A0A0K0XSE6_9GAMM</name>
<accession>A0A0K0XSE6</accession>
<evidence type="ECO:0000313" key="2">
    <source>
        <dbReference type="EMBL" id="AKS40634.1"/>
    </source>
</evidence>
<dbReference type="EMBL" id="CP012154">
    <property type="protein sequence ID" value="AKS40634.1"/>
    <property type="molecule type" value="Genomic_DNA"/>
</dbReference>
<feature type="domain" description="Type 4 fimbrial biogenesis protein PilX N-terminal" evidence="1">
    <location>
        <begin position="12"/>
        <end position="61"/>
    </location>
</feature>
<reference evidence="2 3" key="1">
    <citation type="submission" date="2015-07" db="EMBL/GenBank/DDBJ databases">
        <authorList>
            <person name="Noorani M."/>
        </authorList>
    </citation>
    <scope>NUCLEOTIDE SEQUENCE [LARGE SCALE GENOMIC DNA]</scope>
    <source>
        <strain evidence="2 3">KCTC 42284</strain>
    </source>
</reference>
<evidence type="ECO:0000259" key="1">
    <source>
        <dbReference type="Pfam" id="PF14341"/>
    </source>
</evidence>
<keyword evidence="3" id="KW-1185">Reference proteome</keyword>
<gene>
    <name evidence="2" type="ORF">WM2015_245</name>
</gene>
<dbReference type="Pfam" id="PF14341">
    <property type="entry name" value="PilX_N"/>
    <property type="match status" value="1"/>
</dbReference>
<protein>
    <recommendedName>
        <fullName evidence="1">Type 4 fimbrial biogenesis protein PilX N-terminal domain-containing protein</fullName>
    </recommendedName>
</protein>
<dbReference type="STRING" id="1579979.WM2015_245"/>
<dbReference type="OrthoDB" id="5298746at2"/>
<dbReference type="RefSeq" id="WP_049724327.1">
    <property type="nucleotide sequence ID" value="NZ_CP012154.1"/>
</dbReference>